<protein>
    <submittedName>
        <fullName evidence="2">Alpha-tocopherol transfer protein-like</fullName>
    </submittedName>
</protein>
<dbReference type="InterPro" id="IPR036865">
    <property type="entry name" value="CRAL-TRIO_dom_sf"/>
</dbReference>
<dbReference type="InterPro" id="IPR001251">
    <property type="entry name" value="CRAL-TRIO_dom"/>
</dbReference>
<evidence type="ECO:0000313" key="3">
    <source>
        <dbReference type="Proteomes" id="UP000007266"/>
    </source>
</evidence>
<proteinExistence type="predicted"/>
<dbReference type="Pfam" id="PF00650">
    <property type="entry name" value="CRAL_TRIO"/>
    <property type="match status" value="2"/>
</dbReference>
<dbReference type="OMA" id="PGWYKNL"/>
<dbReference type="SMART" id="SM00516">
    <property type="entry name" value="SEC14"/>
    <property type="match status" value="2"/>
</dbReference>
<organism evidence="2 3">
    <name type="scientific">Tribolium castaneum</name>
    <name type="common">Red flour beetle</name>
    <dbReference type="NCBI Taxonomy" id="7070"/>
    <lineage>
        <taxon>Eukaryota</taxon>
        <taxon>Metazoa</taxon>
        <taxon>Ecdysozoa</taxon>
        <taxon>Arthropoda</taxon>
        <taxon>Hexapoda</taxon>
        <taxon>Insecta</taxon>
        <taxon>Pterygota</taxon>
        <taxon>Neoptera</taxon>
        <taxon>Endopterygota</taxon>
        <taxon>Coleoptera</taxon>
        <taxon>Polyphaga</taxon>
        <taxon>Cucujiformia</taxon>
        <taxon>Tenebrionidae</taxon>
        <taxon>Tenebrionidae incertae sedis</taxon>
        <taxon>Tribolium</taxon>
    </lineage>
</organism>
<evidence type="ECO:0000259" key="1">
    <source>
        <dbReference type="PROSITE" id="PS50191"/>
    </source>
</evidence>
<accession>A0A139WD97</accession>
<evidence type="ECO:0000313" key="2">
    <source>
        <dbReference type="EMBL" id="KYB25882.1"/>
    </source>
</evidence>
<dbReference type="PRINTS" id="PR00180">
    <property type="entry name" value="CRETINALDHBP"/>
</dbReference>
<dbReference type="PROSITE" id="PS50191">
    <property type="entry name" value="CRAL_TRIO"/>
    <property type="match status" value="2"/>
</dbReference>
<dbReference type="PANTHER" id="PTHR10174:SF213">
    <property type="entry name" value="CRAL-TRIO DOMAIN-CONTAINING PROTEIN"/>
    <property type="match status" value="1"/>
</dbReference>
<dbReference type="InParanoid" id="A0A139WD97"/>
<dbReference type="Proteomes" id="UP000007266">
    <property type="component" value="Linkage group 8"/>
</dbReference>
<gene>
    <name evidence="2" type="primary">AUGUSTUS-3.0.2_33338</name>
    <name evidence="2" type="ORF">TcasGA2_TC033338</name>
</gene>
<keyword evidence="3" id="KW-1185">Reference proteome</keyword>
<dbReference type="PANTHER" id="PTHR10174">
    <property type="entry name" value="ALPHA-TOCOPHEROL TRANSFER PROTEIN-RELATED"/>
    <property type="match status" value="1"/>
</dbReference>
<dbReference type="GO" id="GO:1902936">
    <property type="term" value="F:phosphatidylinositol bisphosphate binding"/>
    <property type="evidence" value="ECO:0000318"/>
    <property type="project" value="GO_Central"/>
</dbReference>
<reference evidence="2 3" key="2">
    <citation type="journal article" date="2010" name="Nucleic Acids Res.">
        <title>BeetleBase in 2010: revisions to provide comprehensive genomic information for Tribolium castaneum.</title>
        <authorList>
            <person name="Kim H.S."/>
            <person name="Murphy T."/>
            <person name="Xia J."/>
            <person name="Caragea D."/>
            <person name="Park Y."/>
            <person name="Beeman R.W."/>
            <person name="Lorenzen M.D."/>
            <person name="Butcher S."/>
            <person name="Manak J.R."/>
            <person name="Brown S.J."/>
        </authorList>
    </citation>
    <scope>GENOME REANNOTATION</scope>
    <source>
        <strain evidence="2 3">Georgia GA2</strain>
    </source>
</reference>
<dbReference type="InterPro" id="IPR036273">
    <property type="entry name" value="CRAL/TRIO_N_dom_sf"/>
</dbReference>
<feature type="domain" description="CRAL-TRIO" evidence="1">
    <location>
        <begin position="149"/>
        <end position="245"/>
    </location>
</feature>
<dbReference type="EMBL" id="KQ971361">
    <property type="protein sequence ID" value="KYB25882.1"/>
    <property type="molecule type" value="Genomic_DNA"/>
</dbReference>
<reference evidence="2 3" key="1">
    <citation type="journal article" date="2008" name="Nature">
        <title>The genome of the model beetle and pest Tribolium castaneum.</title>
        <authorList>
            <consortium name="Tribolium Genome Sequencing Consortium"/>
            <person name="Richards S."/>
            <person name="Gibbs R.A."/>
            <person name="Weinstock G.M."/>
            <person name="Brown S.J."/>
            <person name="Denell R."/>
            <person name="Beeman R.W."/>
            <person name="Gibbs R."/>
            <person name="Beeman R.W."/>
            <person name="Brown S.J."/>
            <person name="Bucher G."/>
            <person name="Friedrich M."/>
            <person name="Grimmelikhuijzen C.J."/>
            <person name="Klingler M."/>
            <person name="Lorenzen M."/>
            <person name="Richards S."/>
            <person name="Roth S."/>
            <person name="Schroder R."/>
            <person name="Tautz D."/>
            <person name="Zdobnov E.M."/>
            <person name="Muzny D."/>
            <person name="Gibbs R.A."/>
            <person name="Weinstock G.M."/>
            <person name="Attaway T."/>
            <person name="Bell S."/>
            <person name="Buhay C.J."/>
            <person name="Chandrabose M.N."/>
            <person name="Chavez D."/>
            <person name="Clerk-Blankenburg K.P."/>
            <person name="Cree A."/>
            <person name="Dao M."/>
            <person name="Davis C."/>
            <person name="Chacko J."/>
            <person name="Dinh H."/>
            <person name="Dugan-Rocha S."/>
            <person name="Fowler G."/>
            <person name="Garner T.T."/>
            <person name="Garnes J."/>
            <person name="Gnirke A."/>
            <person name="Hawes A."/>
            <person name="Hernandez J."/>
            <person name="Hines S."/>
            <person name="Holder M."/>
            <person name="Hume J."/>
            <person name="Jhangiani S.N."/>
            <person name="Joshi V."/>
            <person name="Khan Z.M."/>
            <person name="Jackson L."/>
            <person name="Kovar C."/>
            <person name="Kowis A."/>
            <person name="Lee S."/>
            <person name="Lewis L.R."/>
            <person name="Margolis J."/>
            <person name="Morgan M."/>
            <person name="Nazareth L.V."/>
            <person name="Nguyen N."/>
            <person name="Okwuonu G."/>
            <person name="Parker D."/>
            <person name="Richards S."/>
            <person name="Ruiz S.J."/>
            <person name="Santibanez J."/>
            <person name="Savard J."/>
            <person name="Scherer S.E."/>
            <person name="Schneider B."/>
            <person name="Sodergren E."/>
            <person name="Tautz D."/>
            <person name="Vattahil S."/>
            <person name="Villasana D."/>
            <person name="White C.S."/>
            <person name="Wright R."/>
            <person name="Park Y."/>
            <person name="Beeman R.W."/>
            <person name="Lord J."/>
            <person name="Oppert B."/>
            <person name="Lorenzen M."/>
            <person name="Brown S."/>
            <person name="Wang L."/>
            <person name="Savard J."/>
            <person name="Tautz D."/>
            <person name="Richards S."/>
            <person name="Weinstock G."/>
            <person name="Gibbs R.A."/>
            <person name="Liu Y."/>
            <person name="Worley K."/>
            <person name="Weinstock G."/>
            <person name="Elsik C.G."/>
            <person name="Reese J.T."/>
            <person name="Elhaik E."/>
            <person name="Landan G."/>
            <person name="Graur D."/>
            <person name="Arensburger P."/>
            <person name="Atkinson P."/>
            <person name="Beeman R.W."/>
            <person name="Beidler J."/>
            <person name="Brown S.J."/>
            <person name="Demuth J.P."/>
            <person name="Drury D.W."/>
            <person name="Du Y.Z."/>
            <person name="Fujiwara H."/>
            <person name="Lorenzen M."/>
            <person name="Maselli V."/>
            <person name="Osanai M."/>
            <person name="Park Y."/>
            <person name="Robertson H.M."/>
            <person name="Tu Z."/>
            <person name="Wang J.J."/>
            <person name="Wang S."/>
            <person name="Richards S."/>
            <person name="Song H."/>
            <person name="Zhang L."/>
            <person name="Sodergren E."/>
            <person name="Werner D."/>
            <person name="Stanke M."/>
            <person name="Morgenstern B."/>
            <person name="Solovyev V."/>
            <person name="Kosarev P."/>
            <person name="Brown G."/>
            <person name="Chen H.C."/>
            <person name="Ermolaeva O."/>
            <person name="Hlavina W."/>
            <person name="Kapustin Y."/>
            <person name="Kiryutin B."/>
            <person name="Kitts P."/>
            <person name="Maglott D."/>
            <person name="Pruitt K."/>
            <person name="Sapojnikov V."/>
            <person name="Souvorov A."/>
            <person name="Mackey A.J."/>
            <person name="Waterhouse R.M."/>
            <person name="Wyder S."/>
            <person name="Zdobnov E.M."/>
            <person name="Zdobnov E.M."/>
            <person name="Wyder S."/>
            <person name="Kriventseva E.V."/>
            <person name="Kadowaki T."/>
            <person name="Bork P."/>
            <person name="Aranda M."/>
            <person name="Bao R."/>
            <person name="Beermann A."/>
            <person name="Berns N."/>
            <person name="Bolognesi R."/>
            <person name="Bonneton F."/>
            <person name="Bopp D."/>
            <person name="Brown S.J."/>
            <person name="Bucher G."/>
            <person name="Butts T."/>
            <person name="Chaumot A."/>
            <person name="Denell R.E."/>
            <person name="Ferrier D.E."/>
            <person name="Friedrich M."/>
            <person name="Gordon C.M."/>
            <person name="Jindra M."/>
            <person name="Klingler M."/>
            <person name="Lan Q."/>
            <person name="Lattorff H.M."/>
            <person name="Laudet V."/>
            <person name="von Levetsow C."/>
            <person name="Liu Z."/>
            <person name="Lutz R."/>
            <person name="Lynch J.A."/>
            <person name="da Fonseca R.N."/>
            <person name="Posnien N."/>
            <person name="Reuter R."/>
            <person name="Roth S."/>
            <person name="Savard J."/>
            <person name="Schinko J.B."/>
            <person name="Schmitt C."/>
            <person name="Schoppmeier M."/>
            <person name="Schroder R."/>
            <person name="Shippy T.D."/>
            <person name="Simonnet F."/>
            <person name="Marques-Souza H."/>
            <person name="Tautz D."/>
            <person name="Tomoyasu Y."/>
            <person name="Trauner J."/>
            <person name="Van der Zee M."/>
            <person name="Vervoort M."/>
            <person name="Wittkopp N."/>
            <person name="Wimmer E.A."/>
            <person name="Yang X."/>
            <person name="Jones A.K."/>
            <person name="Sattelle D.B."/>
            <person name="Ebert P.R."/>
            <person name="Nelson D."/>
            <person name="Scott J.G."/>
            <person name="Beeman R.W."/>
            <person name="Muthukrishnan S."/>
            <person name="Kramer K.J."/>
            <person name="Arakane Y."/>
            <person name="Beeman R.W."/>
            <person name="Zhu Q."/>
            <person name="Hogenkamp D."/>
            <person name="Dixit R."/>
            <person name="Oppert B."/>
            <person name="Jiang H."/>
            <person name="Zou Z."/>
            <person name="Marshall J."/>
            <person name="Elpidina E."/>
            <person name="Vinokurov K."/>
            <person name="Oppert C."/>
            <person name="Zou Z."/>
            <person name="Evans J."/>
            <person name="Lu Z."/>
            <person name="Zhao P."/>
            <person name="Sumathipala N."/>
            <person name="Altincicek B."/>
            <person name="Vilcinskas A."/>
            <person name="Williams M."/>
            <person name="Hultmark D."/>
            <person name="Hetru C."/>
            <person name="Jiang H."/>
            <person name="Grimmelikhuijzen C.J."/>
            <person name="Hauser F."/>
            <person name="Cazzamali G."/>
            <person name="Williamson M."/>
            <person name="Park Y."/>
            <person name="Li B."/>
            <person name="Tanaka Y."/>
            <person name="Predel R."/>
            <person name="Neupert S."/>
            <person name="Schachtner J."/>
            <person name="Verleyen P."/>
            <person name="Raible F."/>
            <person name="Bork P."/>
            <person name="Friedrich M."/>
            <person name="Walden K.K."/>
            <person name="Robertson H.M."/>
            <person name="Angeli S."/>
            <person name="Foret S."/>
            <person name="Bucher G."/>
            <person name="Schuetz S."/>
            <person name="Maleszka R."/>
            <person name="Wimmer E.A."/>
            <person name="Beeman R.W."/>
            <person name="Lorenzen M."/>
            <person name="Tomoyasu Y."/>
            <person name="Miller S.C."/>
            <person name="Grossmann D."/>
            <person name="Bucher G."/>
        </authorList>
    </citation>
    <scope>NUCLEOTIDE SEQUENCE [LARGE SCALE GENOMIC DNA]</scope>
    <source>
        <strain evidence="2 3">Georgia GA2</strain>
    </source>
</reference>
<dbReference type="CDD" id="cd00170">
    <property type="entry name" value="SEC14"/>
    <property type="match status" value="2"/>
</dbReference>
<dbReference type="SUPFAM" id="SSF52087">
    <property type="entry name" value="CRAL/TRIO domain"/>
    <property type="match status" value="2"/>
</dbReference>
<feature type="domain" description="CRAL-TRIO" evidence="1">
    <location>
        <begin position="366"/>
        <end position="551"/>
    </location>
</feature>
<dbReference type="AlphaFoldDB" id="A0A139WD97"/>
<dbReference type="Gene3D" id="3.40.525.10">
    <property type="entry name" value="CRAL-TRIO lipid binding domain"/>
    <property type="match status" value="2"/>
</dbReference>
<dbReference type="Gene3D" id="1.20.5.1200">
    <property type="entry name" value="Alpha-tocopherol transfer"/>
    <property type="match status" value="1"/>
</dbReference>
<dbReference type="SUPFAM" id="SSF46938">
    <property type="entry name" value="CRAL/TRIO N-terminal domain"/>
    <property type="match status" value="2"/>
</dbReference>
<name>A0A139WD97_TRICA</name>
<sequence>MSLNLADVKCEYSKNPTLKQEDVKSLMEWVNKQPHLPKINELQAILFLQSCYNRNEAAKAAIDTFFTVKTLCSDLFGGRNPLTSPNKDTMNVSLMTPLPRETPEGHCIFLFKLIDTNPDKYIFGDQLRCFDMMIMRHLHQCGTSNGHLILFDMKGVVFGHVTKLGPLNMKKFLYYLQEAMPVRLKGLHFFNIVPFMDKILALMKPFMKKEMIDMLYLHNTVDDLVKQVPRDCLPQEYGGSAESMTILHEKMKRTLCENSAFFEWEDGQKVDESLRPGKPKNVGDYFGVEGTFKNLGLTTGRAPPKTARMSFDLMDVEKEYAKDNRLSPQDVKILADWMEKQPHLPKATELQLILFLQSCYYRIEVAKNAIDNFFTVRTLCPDIFGAPPIEILKRELTVGSINFLPEQTPEGYRVVLMKLIDTRPEHYHCVSEINFTDLTLMLNLHQQGTCNGLVAIMDMKGLTFGHLTRFNLVAIKKHLFYVQEAVPVRIKGIHHINIVPFTDKIIAMVKPFMKKELIDLLHFHNSMDSLFKFVPKHVLPKDYGGEAPSLETLHEQNAKNLLENMDFFKWMDTLKVDETKRPGKPKNAGSIFGVDGTFKKLEVD</sequence>